<dbReference type="InterPro" id="IPR003169">
    <property type="entry name" value="GYF"/>
</dbReference>
<proteinExistence type="predicted"/>
<feature type="domain" description="GYF" evidence="2">
    <location>
        <begin position="403"/>
        <end position="480"/>
    </location>
</feature>
<organism evidence="3">
    <name type="scientific">Bartheletia paradoxa</name>
    <dbReference type="NCBI Taxonomy" id="669517"/>
    <lineage>
        <taxon>Eukaryota</taxon>
        <taxon>Fungi</taxon>
        <taxon>Dikarya</taxon>
        <taxon>Basidiomycota</taxon>
        <taxon>Agaricomycotina</taxon>
        <taxon>Bartheletiomycetes</taxon>
        <taxon>Bartheletiales</taxon>
        <taxon>Bartheletiaceae</taxon>
        <taxon>Bartheletia</taxon>
    </lineage>
</organism>
<dbReference type="InterPro" id="IPR039905">
    <property type="entry name" value="CD2BP2/Lin1"/>
</dbReference>
<feature type="compositionally biased region" description="Low complexity" evidence="1">
    <location>
        <begin position="24"/>
        <end position="41"/>
    </location>
</feature>
<feature type="region of interest" description="Disordered" evidence="1">
    <location>
        <begin position="286"/>
        <end position="335"/>
    </location>
</feature>
<feature type="compositionally biased region" description="Basic and acidic residues" evidence="1">
    <location>
        <begin position="115"/>
        <end position="125"/>
    </location>
</feature>
<feature type="compositionally biased region" description="Acidic residues" evidence="1">
    <location>
        <begin position="88"/>
        <end position="97"/>
    </location>
</feature>
<protein>
    <recommendedName>
        <fullName evidence="2">GYF domain-containing protein</fullName>
    </recommendedName>
</protein>
<dbReference type="SUPFAM" id="SSF55277">
    <property type="entry name" value="GYF domain"/>
    <property type="match status" value="1"/>
</dbReference>
<dbReference type="EMBL" id="KY000269">
    <property type="protein sequence ID" value="ASF90218.1"/>
    <property type="molecule type" value="Genomic_DNA"/>
</dbReference>
<dbReference type="InterPro" id="IPR035445">
    <property type="entry name" value="GYF-like_dom_sf"/>
</dbReference>
<gene>
    <name evidence="3" type="ORF">SPAR03380</name>
</gene>
<evidence type="ECO:0000313" key="3">
    <source>
        <dbReference type="EMBL" id="ASF90218.1"/>
    </source>
</evidence>
<feature type="region of interest" description="Disordered" evidence="1">
    <location>
        <begin position="375"/>
        <end position="404"/>
    </location>
</feature>
<feature type="compositionally biased region" description="Acidic residues" evidence="1">
    <location>
        <begin position="141"/>
        <end position="157"/>
    </location>
</feature>
<sequence length="485" mass="50990">MSKRGSSPAPPSKRTRFAEPALPGAGSSSHTHASASTATTAMHDDEADLSAPRARKGAVRQEGYDSDSSDDGEGQRAAAKKADKAAGEVDEDDDDDMFGGPSTSTKQDAELSVAEQRKQGERHMTLGEIEGQEFGGLGDRDSEDDGEEDEFDSEEELNSVGSEGEGEVKKTTKRGMGVKIEAFNMKDDLNTGAFTESGAYIPHKADPLALHDSWLSGLSKADMRAARTAHEAREAAAAARVAAEDQARESPEQTWMGLCETLEKGETVLEALARLGAVARAAKAVAAKESKAAKKGKPKRPANDNAMDEDPPAPSAVSAGKAAETPAQRELSHAQADVKRLTDLAVALLAQHQGDTAAYEESYESLLRQVRRSGVAGPDWTPASKSTADSGSTSSPLPPSSSPRRWSYRWSPAYIASHAATATDGAAPPDASQVFGPFGEAEMRAWGTAGYFGVGGERVLLRTEGEGSAGEWVEWANGLGADTSL</sequence>
<evidence type="ECO:0000259" key="2">
    <source>
        <dbReference type="PROSITE" id="PS50829"/>
    </source>
</evidence>
<feature type="compositionally biased region" description="Low complexity" evidence="1">
    <location>
        <begin position="383"/>
        <end position="395"/>
    </location>
</feature>
<dbReference type="PANTHER" id="PTHR13138:SF3">
    <property type="entry name" value="CD2 ANTIGEN CYTOPLASMIC TAIL-BINDING PROTEIN 2"/>
    <property type="match status" value="1"/>
</dbReference>
<accession>A0A2D0XHT3</accession>
<dbReference type="PROSITE" id="PS50829">
    <property type="entry name" value="GYF"/>
    <property type="match status" value="1"/>
</dbReference>
<feature type="region of interest" description="Disordered" evidence="1">
    <location>
        <begin position="1"/>
        <end position="175"/>
    </location>
</feature>
<dbReference type="AlphaFoldDB" id="A0A2D0XHT3"/>
<name>A0A2D0XHT3_9BASI</name>
<dbReference type="PANTHER" id="PTHR13138">
    <property type="entry name" value="PROTEIN LIN1"/>
    <property type="match status" value="1"/>
</dbReference>
<reference evidence="3" key="1">
    <citation type="submission" date="2016-10" db="EMBL/GenBank/DDBJ databases">
        <title>Phylogenomic data for the living fossil Bartheletia paradoxa suggests that the early evolutionary history of major basidiomycete lineages might not be bifurcate.</title>
        <authorList>
            <person name="Mishra B."/>
            <person name="Choi Y.-J."/>
            <person name="Bauer R."/>
            <person name="Thines M."/>
        </authorList>
    </citation>
    <scope>NUCLEOTIDE SEQUENCE</scope>
</reference>
<evidence type="ECO:0000256" key="1">
    <source>
        <dbReference type="SAM" id="MobiDB-lite"/>
    </source>
</evidence>
<dbReference type="Gene3D" id="3.30.1490.40">
    <property type="match status" value="1"/>
</dbReference>
<dbReference type="GO" id="GO:0005682">
    <property type="term" value="C:U5 snRNP"/>
    <property type="evidence" value="ECO:0007669"/>
    <property type="project" value="InterPro"/>
</dbReference>